<evidence type="ECO:0000259" key="2">
    <source>
        <dbReference type="Pfam" id="PF02371"/>
    </source>
</evidence>
<dbReference type="PANTHER" id="PTHR33055">
    <property type="entry name" value="TRANSPOSASE FOR INSERTION SEQUENCE ELEMENT IS1111A"/>
    <property type="match status" value="1"/>
</dbReference>
<protein>
    <submittedName>
        <fullName evidence="3">IS110 family transposase</fullName>
    </submittedName>
</protein>
<evidence type="ECO:0000313" key="3">
    <source>
        <dbReference type="EMBL" id="MCB4825230.1"/>
    </source>
</evidence>
<feature type="domain" description="Transposase IS116/IS110/IS902 C-terminal" evidence="2">
    <location>
        <begin position="213"/>
        <end position="289"/>
    </location>
</feature>
<dbReference type="InterPro" id="IPR003346">
    <property type="entry name" value="Transposase_20"/>
</dbReference>
<proteinExistence type="predicted"/>
<dbReference type="PANTHER" id="PTHR33055:SF3">
    <property type="entry name" value="PUTATIVE TRANSPOSASE FOR IS117-RELATED"/>
    <property type="match status" value="1"/>
</dbReference>
<dbReference type="Proteomes" id="UP001139311">
    <property type="component" value="Unassembled WGS sequence"/>
</dbReference>
<dbReference type="InterPro" id="IPR002525">
    <property type="entry name" value="Transp_IS110-like_N"/>
</dbReference>
<dbReference type="AlphaFoldDB" id="A0A9X1ILD3"/>
<gene>
    <name evidence="3" type="ORF">LHA35_26275</name>
</gene>
<dbReference type="Pfam" id="PF01548">
    <property type="entry name" value="DEDD_Tnp_IS110"/>
    <property type="match status" value="1"/>
</dbReference>
<dbReference type="NCBIfam" id="NF033542">
    <property type="entry name" value="transpos_IS110"/>
    <property type="match status" value="1"/>
</dbReference>
<dbReference type="EMBL" id="JAJAQI010000073">
    <property type="protein sequence ID" value="MCB4825230.1"/>
    <property type="molecule type" value="Genomic_DNA"/>
</dbReference>
<dbReference type="GO" id="GO:0004803">
    <property type="term" value="F:transposase activity"/>
    <property type="evidence" value="ECO:0007669"/>
    <property type="project" value="InterPro"/>
</dbReference>
<organism evidence="3 4">
    <name type="scientific">Roseicella aerolata</name>
    <dbReference type="NCBI Taxonomy" id="2883479"/>
    <lineage>
        <taxon>Bacteria</taxon>
        <taxon>Pseudomonadati</taxon>
        <taxon>Pseudomonadota</taxon>
        <taxon>Alphaproteobacteria</taxon>
        <taxon>Acetobacterales</taxon>
        <taxon>Roseomonadaceae</taxon>
        <taxon>Roseicella</taxon>
    </lineage>
</organism>
<evidence type="ECO:0000259" key="1">
    <source>
        <dbReference type="Pfam" id="PF01548"/>
    </source>
</evidence>
<name>A0A9X1ILD3_9PROT</name>
<keyword evidence="4" id="KW-1185">Reference proteome</keyword>
<dbReference type="GO" id="GO:0003677">
    <property type="term" value="F:DNA binding"/>
    <property type="evidence" value="ECO:0007669"/>
    <property type="project" value="InterPro"/>
</dbReference>
<dbReference type="Pfam" id="PF02371">
    <property type="entry name" value="Transposase_20"/>
    <property type="match status" value="1"/>
</dbReference>
<dbReference type="RefSeq" id="WP_226613994.1">
    <property type="nucleotide sequence ID" value="NZ_JAJAQI010000073.1"/>
</dbReference>
<reference evidence="3" key="1">
    <citation type="submission" date="2021-10" db="EMBL/GenBank/DDBJ databases">
        <title>Roseicella aerolatum sp. nov., isolated from aerosols of e-waste dismantling site.</title>
        <authorList>
            <person name="Qin T."/>
        </authorList>
    </citation>
    <scope>NUCLEOTIDE SEQUENCE</scope>
    <source>
        <strain evidence="3">GB24</strain>
    </source>
</reference>
<evidence type="ECO:0000313" key="4">
    <source>
        <dbReference type="Proteomes" id="UP001139311"/>
    </source>
</evidence>
<dbReference type="GO" id="GO:0006313">
    <property type="term" value="P:DNA transposition"/>
    <property type="evidence" value="ECO:0007669"/>
    <property type="project" value="InterPro"/>
</dbReference>
<feature type="domain" description="Transposase IS110-like N-terminal" evidence="1">
    <location>
        <begin position="7"/>
        <end position="147"/>
    </location>
</feature>
<sequence length="341" mass="37650">MSAITTVGLDLAKNVFQVHGIDASGQVVLRRKLRRSEVEPFFKALPPALVGMEACGGAHFWARELMRLGHSVRLMPPSYVKPYVKRGKTDAADAEAICEAVTRPTMRFVPVKDVAHQAAALELKTRELLVRQRSQAISALRAHMSEYGIIAARGIPRLADLTAVIRDIDDRRLPDMAREVLLELVEQIESMHERIERLDRRMVRRMREDETARRLATVPGIGAVIATALQALVPDPKSFASARHFAAWLGLAPRSHSSGGKERLGGISKQGNPVLRRLLVLGATAQLKHVQRREPSGDWMGKLLERRPFKVAAVVVANKMARIAWALLAKGGTFRASVVTA</sequence>
<comment type="caution">
    <text evidence="3">The sequence shown here is derived from an EMBL/GenBank/DDBJ whole genome shotgun (WGS) entry which is preliminary data.</text>
</comment>
<dbReference type="InterPro" id="IPR047650">
    <property type="entry name" value="Transpos_IS110"/>
</dbReference>
<accession>A0A9X1ILD3</accession>